<dbReference type="PROSITE" id="PS51257">
    <property type="entry name" value="PROKAR_LIPOPROTEIN"/>
    <property type="match status" value="1"/>
</dbReference>
<keyword evidence="1" id="KW-0732">Signal</keyword>
<evidence type="ECO:0000313" key="3">
    <source>
        <dbReference type="Proteomes" id="UP000226079"/>
    </source>
</evidence>
<name>A0A2A9CV80_9ACTN</name>
<proteinExistence type="predicted"/>
<evidence type="ECO:0000256" key="1">
    <source>
        <dbReference type="SAM" id="SignalP"/>
    </source>
</evidence>
<comment type="caution">
    <text evidence="2">The sequence shown here is derived from an EMBL/GenBank/DDBJ whole genome shotgun (WGS) entry which is preliminary data.</text>
</comment>
<dbReference type="OrthoDB" id="133740at85009"/>
<dbReference type="AlphaFoldDB" id="A0A2A9CV80"/>
<organism evidence="2 3">
    <name type="scientific">Propionicimonas paludicola</name>
    <dbReference type="NCBI Taxonomy" id="185243"/>
    <lineage>
        <taxon>Bacteria</taxon>
        <taxon>Bacillati</taxon>
        <taxon>Actinomycetota</taxon>
        <taxon>Actinomycetes</taxon>
        <taxon>Propionibacteriales</taxon>
        <taxon>Nocardioidaceae</taxon>
        <taxon>Propionicimonas</taxon>
    </lineage>
</organism>
<feature type="signal peptide" evidence="1">
    <location>
        <begin position="1"/>
        <end position="23"/>
    </location>
</feature>
<reference evidence="2 3" key="1">
    <citation type="submission" date="2017-10" db="EMBL/GenBank/DDBJ databases">
        <title>Sequencing the genomes of 1000 actinobacteria strains.</title>
        <authorList>
            <person name="Klenk H.-P."/>
        </authorList>
    </citation>
    <scope>NUCLEOTIDE SEQUENCE [LARGE SCALE GENOMIC DNA]</scope>
    <source>
        <strain evidence="2 3">DSM 15597</strain>
    </source>
</reference>
<keyword evidence="3" id="KW-1185">Reference proteome</keyword>
<gene>
    <name evidence="2" type="ORF">ATK74_2892</name>
</gene>
<evidence type="ECO:0000313" key="2">
    <source>
        <dbReference type="EMBL" id="PFG18308.1"/>
    </source>
</evidence>
<dbReference type="RefSeq" id="WP_098461676.1">
    <property type="nucleotide sequence ID" value="NZ_PDJC01000001.1"/>
</dbReference>
<dbReference type="Proteomes" id="UP000226079">
    <property type="component" value="Unassembled WGS sequence"/>
</dbReference>
<feature type="chain" id="PRO_5012631515" evidence="1">
    <location>
        <begin position="24"/>
        <end position="129"/>
    </location>
</feature>
<accession>A0A2A9CV80</accession>
<sequence length="129" mass="12923">MRDSVRGGVASLVLLGFLVGCQAAPDSPLLTARPAQTHMAAALSGTVSRADNGCYLLNGMPLVWPNGTTAVRDKARLADGREFMAGSTVSGGGGFMNAGDVAVVLDEASASKAATCLGSGEVAVLQVIS</sequence>
<dbReference type="EMBL" id="PDJC01000001">
    <property type="protein sequence ID" value="PFG18308.1"/>
    <property type="molecule type" value="Genomic_DNA"/>
</dbReference>
<protein>
    <submittedName>
        <fullName evidence="2">Uncharacterized protein</fullName>
    </submittedName>
</protein>